<dbReference type="GO" id="GO:0032259">
    <property type="term" value="P:methylation"/>
    <property type="evidence" value="ECO:0007669"/>
    <property type="project" value="UniProtKB-KW"/>
</dbReference>
<organism evidence="4 5">
    <name type="scientific">Chryseobacterium soli</name>
    <dbReference type="NCBI Taxonomy" id="445961"/>
    <lineage>
        <taxon>Bacteria</taxon>
        <taxon>Pseudomonadati</taxon>
        <taxon>Bacteroidota</taxon>
        <taxon>Flavobacteriia</taxon>
        <taxon>Flavobacteriales</taxon>
        <taxon>Weeksellaceae</taxon>
        <taxon>Chryseobacterium group</taxon>
        <taxon>Chryseobacterium</taxon>
    </lineage>
</organism>
<evidence type="ECO:0000256" key="1">
    <source>
        <dbReference type="ARBA" id="ARBA00022603"/>
    </source>
</evidence>
<dbReference type="Pfam" id="PF01596">
    <property type="entry name" value="Methyltransf_3"/>
    <property type="match status" value="1"/>
</dbReference>
<proteinExistence type="predicted"/>
<evidence type="ECO:0000256" key="3">
    <source>
        <dbReference type="ARBA" id="ARBA00022691"/>
    </source>
</evidence>
<dbReference type="STRING" id="445961.IW15_18815"/>
<dbReference type="InterPro" id="IPR050362">
    <property type="entry name" value="Cation-dep_OMT"/>
</dbReference>
<dbReference type="RefSeq" id="WP_034714260.1">
    <property type="nucleotide sequence ID" value="NZ_JPRH01000009.1"/>
</dbReference>
<dbReference type="SUPFAM" id="SSF53335">
    <property type="entry name" value="S-adenosyl-L-methionine-dependent methyltransferases"/>
    <property type="match status" value="1"/>
</dbReference>
<keyword evidence="3" id="KW-0949">S-adenosyl-L-methionine</keyword>
<dbReference type="OrthoDB" id="9799672at2"/>
<dbReference type="PANTHER" id="PTHR10509:SF14">
    <property type="entry name" value="CAFFEOYL-COA O-METHYLTRANSFERASE 3-RELATED"/>
    <property type="match status" value="1"/>
</dbReference>
<accession>A0A086A240</accession>
<dbReference type="PROSITE" id="PS51682">
    <property type="entry name" value="SAM_OMT_I"/>
    <property type="match status" value="1"/>
</dbReference>
<dbReference type="AlphaFoldDB" id="A0A086A240"/>
<dbReference type="GO" id="GO:0008171">
    <property type="term" value="F:O-methyltransferase activity"/>
    <property type="evidence" value="ECO:0007669"/>
    <property type="project" value="InterPro"/>
</dbReference>
<dbReference type="GO" id="GO:0008757">
    <property type="term" value="F:S-adenosylmethionine-dependent methyltransferase activity"/>
    <property type="evidence" value="ECO:0007669"/>
    <property type="project" value="TreeGrafter"/>
</dbReference>
<keyword evidence="2 4" id="KW-0808">Transferase</keyword>
<keyword evidence="1 4" id="KW-0489">Methyltransferase</keyword>
<dbReference type="InterPro" id="IPR002935">
    <property type="entry name" value="SAM_O-MeTrfase"/>
</dbReference>
<evidence type="ECO:0000313" key="4">
    <source>
        <dbReference type="EMBL" id="KFF10754.1"/>
    </source>
</evidence>
<evidence type="ECO:0000313" key="5">
    <source>
        <dbReference type="Proteomes" id="UP000028705"/>
    </source>
</evidence>
<gene>
    <name evidence="4" type="ORF">IW15_18815</name>
</gene>
<keyword evidence="5" id="KW-1185">Reference proteome</keyword>
<dbReference type="InterPro" id="IPR029063">
    <property type="entry name" value="SAM-dependent_MTases_sf"/>
</dbReference>
<dbReference type="EMBL" id="JPRH01000009">
    <property type="protein sequence ID" value="KFF10754.1"/>
    <property type="molecule type" value="Genomic_DNA"/>
</dbReference>
<dbReference type="PANTHER" id="PTHR10509">
    <property type="entry name" value="O-METHYLTRANSFERASE-RELATED"/>
    <property type="match status" value="1"/>
</dbReference>
<dbReference type="Gene3D" id="3.40.50.150">
    <property type="entry name" value="Vaccinia Virus protein VP39"/>
    <property type="match status" value="1"/>
</dbReference>
<comment type="caution">
    <text evidence="4">The sequence shown here is derived from an EMBL/GenBank/DDBJ whole genome shotgun (WGS) entry which is preliminary data.</text>
</comment>
<reference evidence="4 5" key="1">
    <citation type="submission" date="2014-07" db="EMBL/GenBank/DDBJ databases">
        <title>Genome of Chryseobacterium soli DSM 19298.</title>
        <authorList>
            <person name="Stropko S.J."/>
            <person name="Pipes S.E."/>
            <person name="Newman J."/>
        </authorList>
    </citation>
    <scope>NUCLEOTIDE SEQUENCE [LARGE SCALE GENOMIC DNA]</scope>
    <source>
        <strain evidence="4 5">DSM 19298</strain>
    </source>
</reference>
<protein>
    <submittedName>
        <fullName evidence="4">Methyltransferase</fullName>
    </submittedName>
</protein>
<dbReference type="CDD" id="cd02440">
    <property type="entry name" value="AdoMet_MTases"/>
    <property type="match status" value="1"/>
</dbReference>
<name>A0A086A240_9FLAO</name>
<dbReference type="Proteomes" id="UP000028705">
    <property type="component" value="Unassembled WGS sequence"/>
</dbReference>
<evidence type="ECO:0000256" key="2">
    <source>
        <dbReference type="ARBA" id="ARBA00022679"/>
    </source>
</evidence>
<sequence length="215" mass="25136">MSFFEEKNAEMDRYLETHASSEPEILKKLRRETYQKTTQPHMISGYQQGRLLTIVSQMMQPKNILEVGTFTGYATLCLAAGMTKDGKITTLDVNEDLAYLPRKYFAESEYVDQIDFKLLDAKEFLKNTDEIFDLVFIDADKENYAEYFRLIKPRTRSGSVVMFDNVLWYGKVLEENPKQRSTQVIKELNDLIAKDEDFENLILPLRDGVNFLRRK</sequence>
<dbReference type="eggNOG" id="COG4122">
    <property type="taxonomic scope" value="Bacteria"/>
</dbReference>